<feature type="repeat" description="ANK" evidence="3">
    <location>
        <begin position="1021"/>
        <end position="1053"/>
    </location>
</feature>
<feature type="region of interest" description="Disordered" evidence="4">
    <location>
        <begin position="468"/>
        <end position="487"/>
    </location>
</feature>
<reference evidence="7 8" key="1">
    <citation type="submission" date="2015-05" db="EMBL/GenBank/DDBJ databases">
        <title>Distinctive expansion of gene families associated with plant cell wall degradation and secondary metabolism in the genomes of grapevine trunk pathogens.</title>
        <authorList>
            <person name="Lawrence D.P."/>
            <person name="Travadon R."/>
            <person name="Rolshausen P.E."/>
            <person name="Baumgartner K."/>
        </authorList>
    </citation>
    <scope>NUCLEOTIDE SEQUENCE [LARGE SCALE GENOMIC DNA]</scope>
    <source>
        <strain evidence="7">UCRPC4</strain>
    </source>
</reference>
<keyword evidence="5" id="KW-0812">Transmembrane</keyword>
<evidence type="ECO:0000256" key="5">
    <source>
        <dbReference type="SAM" id="Phobius"/>
    </source>
</evidence>
<sequence length="1415" mass="153259">MEQTHDDDLYLFDNSFGQAATPMTGQLFDDFLLSSPAKVPVDPSPACLNPSDLTVKQPTNGVSLGAYDPREHPVKLSGSPSGSSSSSSHGSSESPRYRERQMSFVSANSSQMKREENNQWSTGLQGLPMPAGEDFFADTDMSGLSTDGEYDSSNRQMASAFDFETASGTSNAFKSALSNSTKPTISPNGLVPTQDKIMLPGNNRVPAQFYFDASRETSPLNAILPGQGRSPWSKHSPSSGLEETFNGITMNGDSPGNVLYSPGMQLHGNAFALDGDSSTTPSTFTKGISSPPSTAPSIDGNPVLTVFPTSLKSRVETQIPIRMTLHPLPPGITKLKLPTHTISKPKFLAKPPPERSPEILELHTSLVCSSAMQDPEKLKRAFARARGDEMGATSKNSPASSAASESPKDEEGEKPLDGGEVTICSGCIQRERKRASRKKLKKPEEEQLFLRDEEKRVVVFNTNEIKEWTDQSKDPQKGNANTPAEVEESLPTGIMQVELPMRIACYCRHHNEKIGFQVIFSIKDHTDKVIAQAISNSIMITDDHKTHAPPPPVPSSAAGLPDGVQVPSKGVFPSTAPETPAGPQNNQNNANIFKQSFSTTDLQALHQNFSAPLQMASSSNPFAIPSTKSGTTSATLTPRNLSRPPSPGATSGPVSKRRKQSSGKVPSMLAMTRLDTQNAPAATTSTPTSAAPSQFPPNMTNYNAPSDRGFVMPNSRPGHFAPSPPTPNGNDSGFVPPVNRSFSMDNLSRSGMISAPNSRQPSRPNSPVSTRPSLSAADNQHTQTMPAQMFSTHARRPAPLIHKLVPAEGSILGGTEVTLLGNGFHQGLEVMFGDTEATTTTYWGEKCLNCITPPAIQPGTVTVVFKHEHPHFASVPGQSQPRQTVFTYVDDREVELYRLALKTLGKRLQNPTDDPYAAAQQLLGGSNQRMWGVQNNFSNAAGQQRQTGPVVSAFGDLTDLEASMAVVLDTFDQQGPYTVASLDLQRPSGHTLLHLASSLGMTRFVSALLARGADPNMLDNNGNTPMHLAAMFGHSHIVHRLRLAGGSNKIRSIRNFVPADLATSLLAHQASMLPNHHYRSRSAGGTPMRLHSRNNSTNSLKSFWESESINNSYIDSSDESDDGELRDGFTDLSVSGSPRVTRRRQSGPGDLARVTSNSLYSLSRQNSAQPTPPQAQLPNPGVPDQQHAFISPAAHMMAWRDQLAAQIQQYQQSVNWTLPNLPNLPALPSLPALPTMPDYQDHPMVRRVSSLFPHRAGSRPTSASNGREGWWESLTGSGNSSPSAPPAYDELFPDQDSEEEYQVKKASAVQAAGDAALDRHFEMLDTQTMAGSSSERPKPSPRSLATPQLPPGIRRHEVKRIRSDKNLFLIWIPLLVIVLGMMLRNAIPEAWRMFQEGREYFNEILGQQPVVIQAA</sequence>
<feature type="region of interest" description="Disordered" evidence="4">
    <location>
        <begin position="386"/>
        <end position="421"/>
    </location>
</feature>
<dbReference type="PROSITE" id="PS50088">
    <property type="entry name" value="ANK_REPEAT"/>
    <property type="match status" value="2"/>
</dbReference>
<gene>
    <name evidence="7" type="ORF">UCRPC4_g00058</name>
</gene>
<organism evidence="7 8">
    <name type="scientific">Phaeomoniella chlamydospora</name>
    <name type="common">Phaeoacremonium chlamydosporum</name>
    <dbReference type="NCBI Taxonomy" id="158046"/>
    <lineage>
        <taxon>Eukaryota</taxon>
        <taxon>Fungi</taxon>
        <taxon>Dikarya</taxon>
        <taxon>Ascomycota</taxon>
        <taxon>Pezizomycotina</taxon>
        <taxon>Eurotiomycetes</taxon>
        <taxon>Chaetothyriomycetidae</taxon>
        <taxon>Phaeomoniellales</taxon>
        <taxon>Phaeomoniellaceae</taxon>
        <taxon>Phaeomoniella</taxon>
    </lineage>
</organism>
<dbReference type="Pfam" id="PF01833">
    <property type="entry name" value="TIG"/>
    <property type="match status" value="1"/>
</dbReference>
<feature type="compositionally biased region" description="Basic and acidic residues" evidence="4">
    <location>
        <begin position="406"/>
        <end position="417"/>
    </location>
</feature>
<evidence type="ECO:0000256" key="4">
    <source>
        <dbReference type="SAM" id="MobiDB-lite"/>
    </source>
</evidence>
<dbReference type="InterPro" id="IPR057962">
    <property type="entry name" value="SPT23_MGA2_DBD"/>
</dbReference>
<feature type="compositionally biased region" description="Low complexity" evidence="4">
    <location>
        <begin position="392"/>
        <end position="405"/>
    </location>
</feature>
<feature type="region of interest" description="Disordered" evidence="4">
    <location>
        <begin position="39"/>
        <end position="126"/>
    </location>
</feature>
<reference evidence="7 8" key="2">
    <citation type="submission" date="2015-05" db="EMBL/GenBank/DDBJ databases">
        <authorList>
            <person name="Morales-Cruz A."/>
            <person name="Amrine K.C."/>
            <person name="Cantu D."/>
        </authorList>
    </citation>
    <scope>NUCLEOTIDE SEQUENCE [LARGE SCALE GENOMIC DNA]</scope>
    <source>
        <strain evidence="7">UCRPC4</strain>
    </source>
</reference>
<feature type="region of interest" description="Disordered" evidence="4">
    <location>
        <begin position="1114"/>
        <end position="1186"/>
    </location>
</feature>
<dbReference type="Pfam" id="PF13637">
    <property type="entry name" value="Ank_4"/>
    <property type="match status" value="1"/>
</dbReference>
<proteinExistence type="predicted"/>
<feature type="compositionally biased region" description="Low complexity" evidence="4">
    <location>
        <begin position="754"/>
        <end position="767"/>
    </location>
</feature>
<evidence type="ECO:0000313" key="7">
    <source>
        <dbReference type="EMBL" id="KKY29267.1"/>
    </source>
</evidence>
<evidence type="ECO:0000256" key="3">
    <source>
        <dbReference type="PROSITE-ProRule" id="PRU00023"/>
    </source>
</evidence>
<accession>A0A0G2F3B6</accession>
<dbReference type="InterPro" id="IPR036770">
    <property type="entry name" value="Ankyrin_rpt-contain_sf"/>
</dbReference>
<dbReference type="OrthoDB" id="71307at2759"/>
<keyword evidence="1" id="KW-0677">Repeat</keyword>
<name>A0A0G2F3B6_PHACM</name>
<dbReference type="Gene3D" id="1.25.40.20">
    <property type="entry name" value="Ankyrin repeat-containing domain"/>
    <property type="match status" value="1"/>
</dbReference>
<evidence type="ECO:0000313" key="8">
    <source>
        <dbReference type="Proteomes" id="UP000053317"/>
    </source>
</evidence>
<dbReference type="SMART" id="SM00248">
    <property type="entry name" value="ANK"/>
    <property type="match status" value="2"/>
</dbReference>
<dbReference type="InterPro" id="IPR002110">
    <property type="entry name" value="Ankyrin_rpt"/>
</dbReference>
<dbReference type="PANTHER" id="PTHR24166:SF48">
    <property type="entry name" value="PROTEIN VAPYRIN"/>
    <property type="match status" value="1"/>
</dbReference>
<feature type="compositionally biased region" description="Low complexity" evidence="4">
    <location>
        <begin position="679"/>
        <end position="693"/>
    </location>
</feature>
<feature type="compositionally biased region" description="Low complexity" evidence="4">
    <location>
        <begin position="77"/>
        <end position="94"/>
    </location>
</feature>
<feature type="compositionally biased region" description="Polar residues" evidence="4">
    <location>
        <begin position="740"/>
        <end position="751"/>
    </location>
</feature>
<dbReference type="Pfam" id="PF25603">
    <property type="entry name" value="SPT23_MGA2_DBD"/>
    <property type="match status" value="1"/>
</dbReference>
<dbReference type="InterPro" id="IPR014756">
    <property type="entry name" value="Ig_E-set"/>
</dbReference>
<feature type="region of interest" description="Disordered" evidence="4">
    <location>
        <begin position="1255"/>
        <end position="1299"/>
    </location>
</feature>
<dbReference type="EMBL" id="LCWF01000001">
    <property type="protein sequence ID" value="KKY29267.1"/>
    <property type="molecule type" value="Genomic_DNA"/>
</dbReference>
<feature type="compositionally biased region" description="Polar residues" evidence="4">
    <location>
        <begin position="620"/>
        <end position="640"/>
    </location>
</feature>
<comment type="caution">
    <text evidence="7">The sequence shown here is derived from an EMBL/GenBank/DDBJ whole genome shotgun (WGS) entry which is preliminary data.</text>
</comment>
<feature type="compositionally biased region" description="Polar residues" evidence="4">
    <location>
        <begin position="51"/>
        <end position="62"/>
    </location>
</feature>
<feature type="repeat" description="ANK" evidence="3">
    <location>
        <begin position="988"/>
        <end position="1020"/>
    </location>
</feature>
<dbReference type="Gene3D" id="2.60.40.10">
    <property type="entry name" value="Immunoglobulins"/>
    <property type="match status" value="1"/>
</dbReference>
<dbReference type="SUPFAM" id="SSF81296">
    <property type="entry name" value="E set domains"/>
    <property type="match status" value="1"/>
</dbReference>
<dbReference type="InterPro" id="IPR002909">
    <property type="entry name" value="IPT_dom"/>
</dbReference>
<feature type="compositionally biased region" description="Low complexity" evidence="4">
    <location>
        <begin position="581"/>
        <end position="590"/>
    </location>
</feature>
<evidence type="ECO:0000256" key="2">
    <source>
        <dbReference type="ARBA" id="ARBA00023043"/>
    </source>
</evidence>
<keyword evidence="8" id="KW-1185">Reference proteome</keyword>
<feature type="transmembrane region" description="Helical" evidence="5">
    <location>
        <begin position="1368"/>
        <end position="1387"/>
    </location>
</feature>
<feature type="region of interest" description="Disordered" evidence="4">
    <location>
        <begin position="1328"/>
        <end position="1351"/>
    </location>
</feature>
<dbReference type="InterPro" id="IPR013783">
    <property type="entry name" value="Ig-like_fold"/>
</dbReference>
<dbReference type="InterPro" id="IPR050889">
    <property type="entry name" value="Dendritic_Spine_Reg/Scaffold"/>
</dbReference>
<feature type="region of interest" description="Disordered" evidence="4">
    <location>
        <begin position="543"/>
        <end position="590"/>
    </location>
</feature>
<evidence type="ECO:0000256" key="1">
    <source>
        <dbReference type="ARBA" id="ARBA00022737"/>
    </source>
</evidence>
<keyword evidence="2 3" id="KW-0040">ANK repeat</keyword>
<feature type="region of interest" description="Disordered" evidence="4">
    <location>
        <begin position="620"/>
        <end position="665"/>
    </location>
</feature>
<dbReference type="SMART" id="SM00429">
    <property type="entry name" value="IPT"/>
    <property type="match status" value="1"/>
</dbReference>
<keyword evidence="5" id="KW-0472">Membrane</keyword>
<dbReference type="PROSITE" id="PS50297">
    <property type="entry name" value="ANK_REP_REGION"/>
    <property type="match status" value="2"/>
</dbReference>
<feature type="compositionally biased region" description="Polar residues" evidence="4">
    <location>
        <begin position="768"/>
        <end position="780"/>
    </location>
</feature>
<feature type="region of interest" description="Disordered" evidence="4">
    <location>
        <begin position="678"/>
        <end position="780"/>
    </location>
</feature>
<feature type="domain" description="IPT/TIG" evidence="6">
    <location>
        <begin position="798"/>
        <end position="889"/>
    </location>
</feature>
<dbReference type="SUPFAM" id="SSF48403">
    <property type="entry name" value="Ankyrin repeat"/>
    <property type="match status" value="1"/>
</dbReference>
<protein>
    <submittedName>
        <fullName evidence="7">Putative ankyrin repeat protein</fullName>
    </submittedName>
</protein>
<dbReference type="CDD" id="cd00102">
    <property type="entry name" value="IPT"/>
    <property type="match status" value="1"/>
</dbReference>
<evidence type="ECO:0000259" key="6">
    <source>
        <dbReference type="SMART" id="SM00429"/>
    </source>
</evidence>
<dbReference type="PANTHER" id="PTHR24166">
    <property type="entry name" value="ROLLING PEBBLES, ISOFORM B"/>
    <property type="match status" value="1"/>
</dbReference>
<feature type="compositionally biased region" description="Polar residues" evidence="4">
    <location>
        <begin position="1154"/>
        <end position="1169"/>
    </location>
</feature>
<keyword evidence="5" id="KW-1133">Transmembrane helix</keyword>
<dbReference type="Proteomes" id="UP000053317">
    <property type="component" value="Unassembled WGS sequence"/>
</dbReference>